<proteinExistence type="predicted"/>
<dbReference type="PROSITE" id="PS50294">
    <property type="entry name" value="WD_REPEATS_REGION"/>
    <property type="match status" value="1"/>
</dbReference>
<name>A0A8J5KIU6_HOMAM</name>
<reference evidence="4" key="1">
    <citation type="journal article" date="2021" name="Sci. Adv.">
        <title>The American lobster genome reveals insights on longevity, neural, and immune adaptations.</title>
        <authorList>
            <person name="Polinski J.M."/>
            <person name="Zimin A.V."/>
            <person name="Clark K.F."/>
            <person name="Kohn A.B."/>
            <person name="Sadowski N."/>
            <person name="Timp W."/>
            <person name="Ptitsyn A."/>
            <person name="Khanna P."/>
            <person name="Romanova D.Y."/>
            <person name="Williams P."/>
            <person name="Greenwood S.J."/>
            <person name="Moroz L.L."/>
            <person name="Walt D.R."/>
            <person name="Bodnar A.G."/>
        </authorList>
    </citation>
    <scope>NUCLEOTIDE SEQUENCE</scope>
    <source>
        <strain evidence="4">GMGI-L3</strain>
    </source>
</reference>
<keyword evidence="5" id="KW-1185">Reference proteome</keyword>
<dbReference type="InterPro" id="IPR001680">
    <property type="entry name" value="WD40_rpt"/>
</dbReference>
<dbReference type="Pfam" id="PF00400">
    <property type="entry name" value="WD40"/>
    <property type="match status" value="2"/>
</dbReference>
<dbReference type="SMART" id="SM00320">
    <property type="entry name" value="WD40"/>
    <property type="match status" value="2"/>
</dbReference>
<evidence type="ECO:0000313" key="4">
    <source>
        <dbReference type="EMBL" id="KAG7169329.1"/>
    </source>
</evidence>
<gene>
    <name evidence="4" type="primary">Gnb1l-L</name>
    <name evidence="4" type="ORF">Hamer_G026260</name>
</gene>
<dbReference type="SUPFAM" id="SSF50978">
    <property type="entry name" value="WD40 repeat-like"/>
    <property type="match status" value="1"/>
</dbReference>
<comment type="caution">
    <text evidence="4">The sequence shown here is derived from an EMBL/GenBank/DDBJ whole genome shotgun (WGS) entry which is preliminary data.</text>
</comment>
<dbReference type="PANTHER" id="PTHR19854:SF1">
    <property type="entry name" value="GUANINE NUCLEOTIDE-BINDING PROTEIN SUBUNIT BETA-LIKE PROTEIN 1"/>
    <property type="match status" value="1"/>
</dbReference>
<keyword evidence="1 3" id="KW-0853">WD repeat</keyword>
<dbReference type="PANTHER" id="PTHR19854">
    <property type="entry name" value="TRANSDUCIN BETA-LIKE 3"/>
    <property type="match status" value="1"/>
</dbReference>
<dbReference type="EMBL" id="JAHLQT010017289">
    <property type="protein sequence ID" value="KAG7169329.1"/>
    <property type="molecule type" value="Genomic_DNA"/>
</dbReference>
<accession>A0A8J5KIU6</accession>
<dbReference type="AlphaFoldDB" id="A0A8J5KIU6"/>
<protein>
    <submittedName>
        <fullName evidence="4">Guanine nucleotide-binding protein subunit beta-like protein 1-like</fullName>
    </submittedName>
</protein>
<evidence type="ECO:0000256" key="1">
    <source>
        <dbReference type="ARBA" id="ARBA00022574"/>
    </source>
</evidence>
<evidence type="ECO:0000256" key="2">
    <source>
        <dbReference type="ARBA" id="ARBA00022737"/>
    </source>
</evidence>
<keyword evidence="2" id="KW-0677">Repeat</keyword>
<dbReference type="InterPro" id="IPR019775">
    <property type="entry name" value="WD40_repeat_CS"/>
</dbReference>
<feature type="repeat" description="WD" evidence="3">
    <location>
        <begin position="123"/>
        <end position="166"/>
    </location>
</feature>
<dbReference type="Gene3D" id="2.130.10.10">
    <property type="entry name" value="YVTN repeat-like/Quinoprotein amine dehydrogenase"/>
    <property type="match status" value="1"/>
</dbReference>
<sequence>MQARYVKVARKVALVVAYESGHISLWNWNEKNIMSEVDVNESPICLTYDDESRMGIIGTTSEKVYIFNISSNLIISVVKHLFITNGGVSSCVVRLDGKIFVTGGWDSRVRIFSAKRYKPLAVLQYHKKTVECLAYSTSDVEHFGCGLLLAAGSSDNSISLWNIFNS</sequence>
<dbReference type="PROSITE" id="PS00678">
    <property type="entry name" value="WD_REPEATS_1"/>
    <property type="match status" value="1"/>
</dbReference>
<dbReference type="InterPro" id="IPR036322">
    <property type="entry name" value="WD40_repeat_dom_sf"/>
</dbReference>
<dbReference type="PROSITE" id="PS50082">
    <property type="entry name" value="WD_REPEATS_2"/>
    <property type="match status" value="1"/>
</dbReference>
<evidence type="ECO:0000256" key="3">
    <source>
        <dbReference type="PROSITE-ProRule" id="PRU00221"/>
    </source>
</evidence>
<dbReference type="InterPro" id="IPR015943">
    <property type="entry name" value="WD40/YVTN_repeat-like_dom_sf"/>
</dbReference>
<evidence type="ECO:0000313" key="5">
    <source>
        <dbReference type="Proteomes" id="UP000747542"/>
    </source>
</evidence>
<organism evidence="4 5">
    <name type="scientific">Homarus americanus</name>
    <name type="common">American lobster</name>
    <dbReference type="NCBI Taxonomy" id="6706"/>
    <lineage>
        <taxon>Eukaryota</taxon>
        <taxon>Metazoa</taxon>
        <taxon>Ecdysozoa</taxon>
        <taxon>Arthropoda</taxon>
        <taxon>Crustacea</taxon>
        <taxon>Multicrustacea</taxon>
        <taxon>Malacostraca</taxon>
        <taxon>Eumalacostraca</taxon>
        <taxon>Eucarida</taxon>
        <taxon>Decapoda</taxon>
        <taxon>Pleocyemata</taxon>
        <taxon>Astacidea</taxon>
        <taxon>Nephropoidea</taxon>
        <taxon>Nephropidae</taxon>
        <taxon>Homarus</taxon>
    </lineage>
</organism>
<dbReference type="Proteomes" id="UP000747542">
    <property type="component" value="Unassembled WGS sequence"/>
</dbReference>